<dbReference type="Pfam" id="PF00004">
    <property type="entry name" value="AAA"/>
    <property type="match status" value="1"/>
</dbReference>
<evidence type="ECO:0000256" key="1">
    <source>
        <dbReference type="ARBA" id="ARBA00022705"/>
    </source>
</evidence>
<keyword evidence="1" id="KW-0235">DNA replication</keyword>
<dbReference type="Gene3D" id="3.40.50.300">
    <property type="entry name" value="P-loop containing nucleotide triphosphate hydrolases"/>
    <property type="match status" value="1"/>
</dbReference>
<dbReference type="SUPFAM" id="SSF52540">
    <property type="entry name" value="P-loop containing nucleoside triphosphate hydrolases"/>
    <property type="match status" value="1"/>
</dbReference>
<dbReference type="EMBL" id="MN740313">
    <property type="protein sequence ID" value="QHT99729.1"/>
    <property type="molecule type" value="Genomic_DNA"/>
</dbReference>
<dbReference type="GO" id="GO:0005663">
    <property type="term" value="C:DNA replication factor C complex"/>
    <property type="evidence" value="ECO:0007669"/>
    <property type="project" value="TreeGrafter"/>
</dbReference>
<dbReference type="InterPro" id="IPR027417">
    <property type="entry name" value="P-loop_NTPase"/>
</dbReference>
<dbReference type="GO" id="GO:0003689">
    <property type="term" value="F:DNA clamp loader activity"/>
    <property type="evidence" value="ECO:0007669"/>
    <property type="project" value="TreeGrafter"/>
</dbReference>
<name>A0A6C0J4E5_9ZZZZ</name>
<dbReference type="PANTHER" id="PTHR11669">
    <property type="entry name" value="REPLICATION FACTOR C / DNA POLYMERASE III GAMMA-TAU SUBUNIT"/>
    <property type="match status" value="1"/>
</dbReference>
<reference evidence="5" key="1">
    <citation type="journal article" date="2020" name="Nature">
        <title>Giant virus diversity and host interactions through global metagenomics.</title>
        <authorList>
            <person name="Schulz F."/>
            <person name="Roux S."/>
            <person name="Paez-Espino D."/>
            <person name="Jungbluth S."/>
            <person name="Walsh D.A."/>
            <person name="Denef V.J."/>
            <person name="McMahon K.D."/>
            <person name="Konstantinidis K.T."/>
            <person name="Eloe-Fadrosh E.A."/>
            <person name="Kyrpides N.C."/>
            <person name="Woyke T."/>
        </authorList>
    </citation>
    <scope>NUCLEOTIDE SEQUENCE</scope>
    <source>
        <strain evidence="5">GVMAG-M-3300025727-45</strain>
    </source>
</reference>
<dbReference type="CDD" id="cd00009">
    <property type="entry name" value="AAA"/>
    <property type="match status" value="1"/>
</dbReference>
<dbReference type="Gene3D" id="1.10.8.60">
    <property type="match status" value="1"/>
</dbReference>
<dbReference type="InterPro" id="IPR050238">
    <property type="entry name" value="DNA_Rep/Repair_Clamp_Loader"/>
</dbReference>
<dbReference type="SUPFAM" id="SSF48019">
    <property type="entry name" value="post-AAA+ oligomerization domain-like"/>
    <property type="match status" value="1"/>
</dbReference>
<dbReference type="GO" id="GO:0016887">
    <property type="term" value="F:ATP hydrolysis activity"/>
    <property type="evidence" value="ECO:0007669"/>
    <property type="project" value="InterPro"/>
</dbReference>
<evidence type="ECO:0000259" key="4">
    <source>
        <dbReference type="Pfam" id="PF00004"/>
    </source>
</evidence>
<keyword evidence="2" id="KW-0547">Nucleotide-binding</keyword>
<dbReference type="GO" id="GO:0005524">
    <property type="term" value="F:ATP binding"/>
    <property type="evidence" value="ECO:0007669"/>
    <property type="project" value="UniProtKB-KW"/>
</dbReference>
<proteinExistence type="predicted"/>
<dbReference type="PANTHER" id="PTHR11669:SF20">
    <property type="entry name" value="REPLICATION FACTOR C SUBUNIT 4"/>
    <property type="match status" value="1"/>
</dbReference>
<dbReference type="GO" id="GO:0003677">
    <property type="term" value="F:DNA binding"/>
    <property type="evidence" value="ECO:0007669"/>
    <property type="project" value="InterPro"/>
</dbReference>
<evidence type="ECO:0000256" key="3">
    <source>
        <dbReference type="ARBA" id="ARBA00022840"/>
    </source>
</evidence>
<protein>
    <recommendedName>
        <fullName evidence="4">ATPase AAA-type core domain-containing protein</fullName>
    </recommendedName>
</protein>
<dbReference type="GO" id="GO:0006281">
    <property type="term" value="P:DNA repair"/>
    <property type="evidence" value="ECO:0007669"/>
    <property type="project" value="TreeGrafter"/>
</dbReference>
<dbReference type="InterPro" id="IPR003959">
    <property type="entry name" value="ATPase_AAA_core"/>
</dbReference>
<evidence type="ECO:0000313" key="5">
    <source>
        <dbReference type="EMBL" id="QHT99729.1"/>
    </source>
</evidence>
<evidence type="ECO:0000256" key="2">
    <source>
        <dbReference type="ARBA" id="ARBA00022741"/>
    </source>
</evidence>
<dbReference type="AlphaFoldDB" id="A0A6C0J4E5"/>
<keyword evidence="3" id="KW-0067">ATP-binding</keyword>
<organism evidence="5">
    <name type="scientific">viral metagenome</name>
    <dbReference type="NCBI Taxonomy" id="1070528"/>
    <lineage>
        <taxon>unclassified sequences</taxon>
        <taxon>metagenomes</taxon>
        <taxon>organismal metagenomes</taxon>
    </lineage>
</organism>
<feature type="domain" description="ATPase AAA-type core" evidence="4">
    <location>
        <begin position="46"/>
        <end position="159"/>
    </location>
</feature>
<accession>A0A6C0J4E5</accession>
<sequence length="325" mass="37278">MNFTDPIKNNRKKPLWTNEFSPNNINDIVGNQEIIKNIGPNNFVSMLLIGPHGCGKSTFAKLIAKNALGNNVKTNLLELYSSINRNKVYTNNKLIIDNKNIDDFIHSANSQLKLKIIIVYDIDTTPADTQHLFLNLLRDNNLRIIFTANNTHTLSDTLLCNIMVINMTQLYYSEIFYVMNKVCDAKNLKLCEDVQRAICINCNGDIRKLFNILQLVSGIDDLSLDNFYKLVDIPSYECIKLIINNCKNGNANGAYMELNSLLQNGYDITDIFDIIEKTLLYMDILDPDFPKEDQDYLLMCATNFIMFKNHNKIQLYSMINTMLNK</sequence>
<dbReference type="GO" id="GO:0006261">
    <property type="term" value="P:DNA-templated DNA replication"/>
    <property type="evidence" value="ECO:0007669"/>
    <property type="project" value="TreeGrafter"/>
</dbReference>
<dbReference type="InterPro" id="IPR008921">
    <property type="entry name" value="DNA_pol3_clamp-load_cplx_C"/>
</dbReference>